<dbReference type="GO" id="GO:0016491">
    <property type="term" value="F:oxidoreductase activity"/>
    <property type="evidence" value="ECO:0007669"/>
    <property type="project" value="UniProtKB-KW"/>
</dbReference>
<evidence type="ECO:0000256" key="3">
    <source>
        <dbReference type="SAM" id="Phobius"/>
    </source>
</evidence>
<keyword evidence="2" id="KW-0560">Oxidoreductase</keyword>
<evidence type="ECO:0000256" key="2">
    <source>
        <dbReference type="ARBA" id="ARBA00023002"/>
    </source>
</evidence>
<sequence>MEVVKELRDCLHIIFTVQFWRMAVLWTLALVFSYLKLFSQTILLQKSKRYSRRSPKDCISASAPVTRPVCIITGATSGLGAAASYALSKEGFYVVLAGRSSELLSKVISDIKRRNNDACVKAFQVDITSFESILKFKSSLQQWLLDSNMHSSVQLLINNAGILATSRRLTSEGYDQMITSNYIGAFCLTEVLLPLLENSLVPSRVVNVTSFTHWSVRSMLVDRGTMKCFSKSKCYPFAHIYEYSKLCLLLFSYELHRQVGQMEKSHKLSVVAVDPGAVKTNIMREIPSGISQMSYIVLKILGLLQSPENAVCSILDAALAPPVSIAYPNNMLLICALSLIVVCVNNEADRISAYWNDMLGNIRSLLLWRKRNSTLLPKTLQLKRESVMCFVPTWSRGVKIGKWDCGRCRLILTKDICLHMKEFPERLYCKPKILAVAVCKRLSMHNACPPTCPFPKTFAMTKSRHCASNLQQFSLVESYICR</sequence>
<dbReference type="AlphaFoldDB" id="A0ABD1S1I8"/>
<feature type="transmembrane region" description="Helical" evidence="3">
    <location>
        <begin position="23"/>
        <end position="44"/>
    </location>
</feature>
<reference evidence="5" key="1">
    <citation type="submission" date="2024-07" db="EMBL/GenBank/DDBJ databases">
        <title>Two chromosome-level genome assemblies of Korean endemic species Abeliophyllum distichum and Forsythia ovata (Oleaceae).</title>
        <authorList>
            <person name="Jang H."/>
        </authorList>
    </citation>
    <scope>NUCLEOTIDE SEQUENCE [LARGE SCALE GENOMIC DNA]</scope>
</reference>
<keyword evidence="5" id="KW-1185">Reference proteome</keyword>
<dbReference type="EMBL" id="JBFOLJ010000011">
    <property type="protein sequence ID" value="KAL2494586.1"/>
    <property type="molecule type" value="Genomic_DNA"/>
</dbReference>
<keyword evidence="3" id="KW-1133">Transmembrane helix</keyword>
<dbReference type="Gene3D" id="3.40.50.720">
    <property type="entry name" value="NAD(P)-binding Rossmann-like Domain"/>
    <property type="match status" value="1"/>
</dbReference>
<gene>
    <name evidence="4" type="ORF">Fot_38343</name>
</gene>
<dbReference type="Proteomes" id="UP001604277">
    <property type="component" value="Unassembled WGS sequence"/>
</dbReference>
<evidence type="ECO:0000313" key="4">
    <source>
        <dbReference type="EMBL" id="KAL2494586.1"/>
    </source>
</evidence>
<evidence type="ECO:0000256" key="1">
    <source>
        <dbReference type="ARBA" id="ARBA00006484"/>
    </source>
</evidence>
<name>A0ABD1S1I8_9LAMI</name>
<dbReference type="InterPro" id="IPR002347">
    <property type="entry name" value="SDR_fam"/>
</dbReference>
<keyword evidence="3" id="KW-0812">Transmembrane</keyword>
<protein>
    <submittedName>
        <fullName evidence="4">Uncharacterized protein</fullName>
    </submittedName>
</protein>
<accession>A0ABD1S1I8</accession>
<organism evidence="4 5">
    <name type="scientific">Forsythia ovata</name>
    <dbReference type="NCBI Taxonomy" id="205694"/>
    <lineage>
        <taxon>Eukaryota</taxon>
        <taxon>Viridiplantae</taxon>
        <taxon>Streptophyta</taxon>
        <taxon>Embryophyta</taxon>
        <taxon>Tracheophyta</taxon>
        <taxon>Spermatophyta</taxon>
        <taxon>Magnoliopsida</taxon>
        <taxon>eudicotyledons</taxon>
        <taxon>Gunneridae</taxon>
        <taxon>Pentapetalae</taxon>
        <taxon>asterids</taxon>
        <taxon>lamiids</taxon>
        <taxon>Lamiales</taxon>
        <taxon>Oleaceae</taxon>
        <taxon>Forsythieae</taxon>
        <taxon>Forsythia</taxon>
    </lineage>
</organism>
<dbReference type="SUPFAM" id="SSF51735">
    <property type="entry name" value="NAD(P)-binding Rossmann-fold domains"/>
    <property type="match status" value="1"/>
</dbReference>
<evidence type="ECO:0000313" key="5">
    <source>
        <dbReference type="Proteomes" id="UP001604277"/>
    </source>
</evidence>
<dbReference type="InterPro" id="IPR036291">
    <property type="entry name" value="NAD(P)-bd_dom_sf"/>
</dbReference>
<dbReference type="PANTHER" id="PTHR24320:SF227">
    <property type="entry name" value="RETINOL DEHYDROGENASE 11"/>
    <property type="match status" value="1"/>
</dbReference>
<proteinExistence type="inferred from homology"/>
<dbReference type="PRINTS" id="PR00081">
    <property type="entry name" value="GDHRDH"/>
</dbReference>
<dbReference type="PANTHER" id="PTHR24320">
    <property type="entry name" value="RETINOL DEHYDROGENASE"/>
    <property type="match status" value="1"/>
</dbReference>
<keyword evidence="3" id="KW-0472">Membrane</keyword>
<dbReference type="Pfam" id="PF00106">
    <property type="entry name" value="adh_short"/>
    <property type="match status" value="1"/>
</dbReference>
<comment type="caution">
    <text evidence="4">The sequence shown here is derived from an EMBL/GenBank/DDBJ whole genome shotgun (WGS) entry which is preliminary data.</text>
</comment>
<comment type="similarity">
    <text evidence="1">Belongs to the short-chain dehydrogenases/reductases (SDR) family.</text>
</comment>